<dbReference type="Gene3D" id="2.60.120.10">
    <property type="entry name" value="Jelly Rolls"/>
    <property type="match status" value="2"/>
</dbReference>
<sequence length="1093" mass="121266">MSVDHLYILSQSEWHSYLIGGDVVVGSAGIRATVNQFVTPLCVHTSPSRWLCATLHLGWMYNLPVAPLLTAQIIMASHNSFDNQSPALLDRHPQSPSSPPTAVSSPNLLNSTSSSLLFAQSVLSPNLRRSADDHQAPPPVPPHQSTAVPSTTVITTTSVAAALQSPHPTINSSCCILIDGQSQSVEAVQNLVANLREEIALRNTQIARLTGEVESLRRIVGDRNRDVDQLKSVLDQKYIPLVAVNGANHSSSSSRSNNNTANTLASVCAVEETMELGEGGLAPPTMMPSPQSTTVLPTRTKKQGVCGESVSRNANIGFIHYEKDHNSRSLIYNAITSNDFLNNLEQSQIEEIVLCMYEKRVNKGCFIIREGEPGDALYVTAEGLLEVLKGDQVIGQMEVGRAFGEMALLYNCNRTASVKALTNAKFWMLDRRVYQQIMMNSSVHKHKENFQFLLSVSDFKNLSQRKLHKLADVLELIYYPGNEYIIRQGEVGETFFIIHSGQVKVTQSKLPGEPPQDIRFLGAGDWFGERALYTRDKRSANVVAMPPGVHVLCLDRSNFIHLIGDLNEIKSREYGDSNQSLLSQSPATDVEDSFGLGDKRASMASQLSAEEGAVGAAVGLGSAVTCLSPFFSAVPQVPSKRGSGALAERDMSTGNARACAGWGNIKYEDLVPVAILGIGGFGRVELVVLRYDPTKSFALKCMKKKHIVDTRQEKHIFSERNLMFEIKSSFVCRLYATYRDTKYVYMLLEACLGGEIWTVLRNRGNFDDNITRFIVASVLEAFTYLHTNHIIYRDLKPENLLLDGRGYIKLCDFGFAKKISPGKKTWTFCGTPEYVAPEIILNKGHDHSADYWSLGILMFELLTGSPPFTGMDPMKIYSIILRGIDAIMFPPFQINRTATALIHRLCAQNPVERLGYGRGGIVDIKQHKSRGPPTSQTSIIILISQMCRQMSSRVGTRSFDILYSRTPYIQMLIFSTQSPPLPHSVSTPRLRLAFRPYYSPLSLLSMYLELHPKRKLIFFSRHHRSRPSPADRMMCAAPHRTTLPKRISSLSHALLISDRCSSPVCRATREQCTDCSSYSSATLSYFLLRNQMH</sequence>
<evidence type="ECO:0000256" key="9">
    <source>
        <dbReference type="SAM" id="Coils"/>
    </source>
</evidence>
<dbReference type="InterPro" id="IPR000595">
    <property type="entry name" value="cNMP-bd_dom"/>
</dbReference>
<feature type="domain" description="Protein kinase" evidence="11">
    <location>
        <begin position="670"/>
        <end position="930"/>
    </location>
</feature>
<dbReference type="PANTHER" id="PTHR24353:SF147">
    <property type="entry name" value="CGMP-DEPENDENT SERINE_THREONIN PROTEIN KINASE-RELATED"/>
    <property type="match status" value="1"/>
</dbReference>
<dbReference type="CDD" id="cd05572">
    <property type="entry name" value="STKc_cGK"/>
    <property type="match status" value="1"/>
</dbReference>
<evidence type="ECO:0000259" key="11">
    <source>
        <dbReference type="PROSITE" id="PS50011"/>
    </source>
</evidence>
<evidence type="ECO:0000256" key="10">
    <source>
        <dbReference type="SAM" id="MobiDB-lite"/>
    </source>
</evidence>
<feature type="region of interest" description="Disordered" evidence="10">
    <location>
        <begin position="85"/>
        <end position="106"/>
    </location>
</feature>
<keyword evidence="7" id="KW-0142">cGMP-binding</keyword>
<evidence type="ECO:0000313" key="14">
    <source>
        <dbReference type="Proteomes" id="UP001651158"/>
    </source>
</evidence>
<evidence type="ECO:0000256" key="8">
    <source>
        <dbReference type="PROSITE-ProRule" id="PRU10141"/>
    </source>
</evidence>
<dbReference type="PRINTS" id="PR00104">
    <property type="entry name" value="CGMPKINASE"/>
</dbReference>
<reference evidence="13 14" key="1">
    <citation type="journal article" date="2022" name="Front. Cell. Infect. Microbiol.">
        <title>The Genomes of Two Strains of Taenia crassiceps the Animal Model for the Study of Human Cysticercosis.</title>
        <authorList>
            <person name="Bobes R.J."/>
            <person name="Estrada K."/>
            <person name="Rios-Valencia D.G."/>
            <person name="Calderon-Gallegos A."/>
            <person name="de la Torre P."/>
            <person name="Carrero J.C."/>
            <person name="Sanchez-Flores A."/>
            <person name="Laclette J.P."/>
        </authorList>
    </citation>
    <scope>NUCLEOTIDE SEQUENCE [LARGE SCALE GENOMIC DNA]</scope>
    <source>
        <strain evidence="13">WFUcys</strain>
    </source>
</reference>
<dbReference type="PROSITE" id="PS00108">
    <property type="entry name" value="PROTEIN_KINASE_ST"/>
    <property type="match status" value="1"/>
</dbReference>
<dbReference type="InterPro" id="IPR017441">
    <property type="entry name" value="Protein_kinase_ATP_BS"/>
</dbReference>
<keyword evidence="4 8" id="KW-0547">Nucleotide-binding</keyword>
<feature type="binding site" evidence="8">
    <location>
        <position position="700"/>
    </location>
    <ligand>
        <name>ATP</name>
        <dbReference type="ChEBI" id="CHEBI:30616"/>
    </ligand>
</feature>
<dbReference type="InterPro" id="IPR000719">
    <property type="entry name" value="Prot_kinase_dom"/>
</dbReference>
<comment type="caution">
    <text evidence="13">The sequence shown here is derived from an EMBL/GenBank/DDBJ whole genome shotgun (WGS) entry which is preliminary data.</text>
</comment>
<dbReference type="InterPro" id="IPR008271">
    <property type="entry name" value="Ser/Thr_kinase_AS"/>
</dbReference>
<evidence type="ECO:0000256" key="7">
    <source>
        <dbReference type="ARBA" id="ARBA00022992"/>
    </source>
</evidence>
<dbReference type="InterPro" id="IPR018488">
    <property type="entry name" value="cNMP-bd_CS"/>
</dbReference>
<evidence type="ECO:0000259" key="12">
    <source>
        <dbReference type="PROSITE" id="PS50042"/>
    </source>
</evidence>
<protein>
    <recommendedName>
        <fullName evidence="15">cGMP-dependent protein kinase</fullName>
    </recommendedName>
</protein>
<keyword evidence="2" id="KW-0140">cGMP</keyword>
<dbReference type="PANTHER" id="PTHR24353">
    <property type="entry name" value="CYCLIC NUCLEOTIDE-DEPENDENT PROTEIN KINASE"/>
    <property type="match status" value="1"/>
</dbReference>
<feature type="coiled-coil region" evidence="9">
    <location>
        <begin position="178"/>
        <end position="212"/>
    </location>
</feature>
<evidence type="ECO:0000256" key="1">
    <source>
        <dbReference type="ARBA" id="ARBA00022527"/>
    </source>
</evidence>
<dbReference type="PROSITE" id="PS00107">
    <property type="entry name" value="PROTEIN_KINASE_ATP"/>
    <property type="match status" value="1"/>
</dbReference>
<keyword evidence="3" id="KW-0808">Transferase</keyword>
<evidence type="ECO:0000313" key="13">
    <source>
        <dbReference type="EMBL" id="KAL5108237.1"/>
    </source>
</evidence>
<dbReference type="SUPFAM" id="SSF56112">
    <property type="entry name" value="Protein kinase-like (PK-like)"/>
    <property type="match status" value="1"/>
</dbReference>
<name>A0ABR4QF30_9CEST</name>
<feature type="region of interest" description="Disordered" evidence="10">
    <location>
        <begin position="280"/>
        <end position="304"/>
    </location>
</feature>
<feature type="region of interest" description="Disordered" evidence="10">
    <location>
        <begin position="129"/>
        <end position="149"/>
    </location>
</feature>
<dbReference type="SMART" id="SM00220">
    <property type="entry name" value="S_TKc"/>
    <property type="match status" value="1"/>
</dbReference>
<feature type="domain" description="Cyclic nucleotide-binding" evidence="12">
    <location>
        <begin position="340"/>
        <end position="455"/>
    </location>
</feature>
<dbReference type="PROSITE" id="PS50011">
    <property type="entry name" value="PROTEIN_KINASE_DOM"/>
    <property type="match status" value="1"/>
</dbReference>
<evidence type="ECO:0000256" key="6">
    <source>
        <dbReference type="ARBA" id="ARBA00022840"/>
    </source>
</evidence>
<dbReference type="Gene3D" id="3.30.200.20">
    <property type="entry name" value="Phosphorylase Kinase, domain 1"/>
    <property type="match status" value="1"/>
</dbReference>
<dbReference type="PROSITE" id="PS50042">
    <property type="entry name" value="CNMP_BINDING_3"/>
    <property type="match status" value="2"/>
</dbReference>
<dbReference type="CDD" id="cd00038">
    <property type="entry name" value="CAP_ED"/>
    <property type="match status" value="2"/>
</dbReference>
<feature type="domain" description="Cyclic nucleotide-binding" evidence="12">
    <location>
        <begin position="458"/>
        <end position="580"/>
    </location>
</feature>
<dbReference type="Proteomes" id="UP001651158">
    <property type="component" value="Unassembled WGS sequence"/>
</dbReference>
<organism evidence="13 14">
    <name type="scientific">Taenia crassiceps</name>
    <dbReference type="NCBI Taxonomy" id="6207"/>
    <lineage>
        <taxon>Eukaryota</taxon>
        <taxon>Metazoa</taxon>
        <taxon>Spiralia</taxon>
        <taxon>Lophotrochozoa</taxon>
        <taxon>Platyhelminthes</taxon>
        <taxon>Cestoda</taxon>
        <taxon>Eucestoda</taxon>
        <taxon>Cyclophyllidea</taxon>
        <taxon>Taeniidae</taxon>
        <taxon>Taenia</taxon>
    </lineage>
</organism>
<dbReference type="SUPFAM" id="SSF51206">
    <property type="entry name" value="cAMP-binding domain-like"/>
    <property type="match status" value="2"/>
</dbReference>
<proteinExistence type="predicted"/>
<accession>A0ABR4QF30</accession>
<keyword evidence="5" id="KW-0418">Kinase</keyword>
<dbReference type="Gene3D" id="1.10.510.10">
    <property type="entry name" value="Transferase(Phosphotransferase) domain 1"/>
    <property type="match status" value="1"/>
</dbReference>
<evidence type="ECO:0008006" key="15">
    <source>
        <dbReference type="Google" id="ProtNLM"/>
    </source>
</evidence>
<dbReference type="InterPro" id="IPR002374">
    <property type="entry name" value="cGMP_dep_kinase"/>
</dbReference>
<keyword evidence="1" id="KW-0723">Serine/threonine-protein kinase</keyword>
<keyword evidence="6 8" id="KW-0067">ATP-binding</keyword>
<dbReference type="PROSITE" id="PS00889">
    <property type="entry name" value="CNMP_BINDING_2"/>
    <property type="match status" value="2"/>
</dbReference>
<dbReference type="InterPro" id="IPR011009">
    <property type="entry name" value="Kinase-like_dom_sf"/>
</dbReference>
<evidence type="ECO:0000256" key="4">
    <source>
        <dbReference type="ARBA" id="ARBA00022741"/>
    </source>
</evidence>
<dbReference type="InterPro" id="IPR035014">
    <property type="entry name" value="STKc_cGK"/>
</dbReference>
<dbReference type="EMBL" id="JAKROA010000004">
    <property type="protein sequence ID" value="KAL5108237.1"/>
    <property type="molecule type" value="Genomic_DNA"/>
</dbReference>
<dbReference type="Pfam" id="PF00027">
    <property type="entry name" value="cNMP_binding"/>
    <property type="match status" value="2"/>
</dbReference>
<dbReference type="InterPro" id="IPR018490">
    <property type="entry name" value="cNMP-bd_dom_sf"/>
</dbReference>
<evidence type="ECO:0000256" key="5">
    <source>
        <dbReference type="ARBA" id="ARBA00022777"/>
    </source>
</evidence>
<dbReference type="SMART" id="SM00100">
    <property type="entry name" value="cNMP"/>
    <property type="match status" value="2"/>
</dbReference>
<dbReference type="Pfam" id="PF00069">
    <property type="entry name" value="Pkinase"/>
    <property type="match status" value="1"/>
</dbReference>
<keyword evidence="9" id="KW-0175">Coiled coil</keyword>
<evidence type="ECO:0000256" key="2">
    <source>
        <dbReference type="ARBA" id="ARBA00022535"/>
    </source>
</evidence>
<dbReference type="InterPro" id="IPR014710">
    <property type="entry name" value="RmlC-like_jellyroll"/>
</dbReference>
<gene>
    <name evidence="13" type="ORF">TcWFU_009953</name>
</gene>
<dbReference type="PROSITE" id="PS00888">
    <property type="entry name" value="CNMP_BINDING_1"/>
    <property type="match status" value="1"/>
</dbReference>
<evidence type="ECO:0000256" key="3">
    <source>
        <dbReference type="ARBA" id="ARBA00022679"/>
    </source>
</evidence>
<keyword evidence="14" id="KW-1185">Reference proteome</keyword>